<evidence type="ECO:0000313" key="1">
    <source>
        <dbReference type="EMBL" id="QKM62182.1"/>
    </source>
</evidence>
<dbReference type="RefSeq" id="WP_173942329.1">
    <property type="nucleotide sequence ID" value="NZ_CBCSCD010000003.1"/>
</dbReference>
<name>A0A6M9PQM9_9BURK</name>
<dbReference type="SUPFAM" id="SSF53335">
    <property type="entry name" value="S-adenosyl-L-methionine-dependent methyltransferases"/>
    <property type="match status" value="1"/>
</dbReference>
<sequence length="303" mass="33437">MTSFSSDWLALREAADHRARDSLLQAQVIRYLDTIAATQTEPLRLIDLGSGTGSNLRALAPYLPIAQHWTLVDHDPALLHAARIALIGWADEQMHTSESHNQKTFIALINPLAISKGHKQITVEFLCTDLAKNIESVLALPADIITAAAFFDLVAEDWLFRFCNALSKPLYTVLSYNGIENWSPPLDSDPAILKAFHAHQQTDKGFGVAAGPNAINIMQKLLSQRHFQTICASSPWVLNAQDRLLIESLAKGSAAAVLETDLVNSTVVNQWMDSRLQADNCIIGHTDFFAFKEHEHHVPSSSL</sequence>
<proteinExistence type="predicted"/>
<dbReference type="KEGG" id="pani:DCO16_03275"/>
<reference evidence="1 2" key="1">
    <citation type="submission" date="2018-04" db="EMBL/GenBank/DDBJ databases">
        <title>Polynucleobacter sp. LimPoW16 genome.</title>
        <authorList>
            <person name="Hahn M.W."/>
        </authorList>
    </citation>
    <scope>NUCLEOTIDE SEQUENCE [LARGE SCALE GENOMIC DNA]</scope>
    <source>
        <strain evidence="1 2">LimPoW16</strain>
    </source>
</reference>
<keyword evidence="1" id="KW-0489">Methyltransferase</keyword>
<protein>
    <submittedName>
        <fullName evidence="1">SAM-dependent methyltransferase</fullName>
    </submittedName>
</protein>
<accession>A0A6M9PQM9</accession>
<dbReference type="InterPro" id="IPR029063">
    <property type="entry name" value="SAM-dependent_MTases_sf"/>
</dbReference>
<dbReference type="Proteomes" id="UP000500806">
    <property type="component" value="Chromosome"/>
</dbReference>
<keyword evidence="2" id="KW-1185">Reference proteome</keyword>
<gene>
    <name evidence="1" type="ORF">DCO16_03275</name>
</gene>
<dbReference type="GO" id="GO:0008168">
    <property type="term" value="F:methyltransferase activity"/>
    <property type="evidence" value="ECO:0007669"/>
    <property type="project" value="UniProtKB-KW"/>
</dbReference>
<dbReference type="GO" id="GO:0032259">
    <property type="term" value="P:methylation"/>
    <property type="evidence" value="ECO:0007669"/>
    <property type="project" value="UniProtKB-KW"/>
</dbReference>
<dbReference type="EMBL" id="CP028941">
    <property type="protein sequence ID" value="QKM62182.1"/>
    <property type="molecule type" value="Genomic_DNA"/>
</dbReference>
<evidence type="ECO:0000313" key="2">
    <source>
        <dbReference type="Proteomes" id="UP000500806"/>
    </source>
</evidence>
<keyword evidence="1" id="KW-0808">Transferase</keyword>
<dbReference type="AlphaFoldDB" id="A0A6M9PQM9"/>
<dbReference type="Gene3D" id="3.40.50.150">
    <property type="entry name" value="Vaccinia Virus protein VP39"/>
    <property type="match status" value="1"/>
</dbReference>
<organism evidence="1 2">
    <name type="scientific">Polynucleobacter antarcticus</name>
    <dbReference type="NCBI Taxonomy" id="1743162"/>
    <lineage>
        <taxon>Bacteria</taxon>
        <taxon>Pseudomonadati</taxon>
        <taxon>Pseudomonadota</taxon>
        <taxon>Betaproteobacteria</taxon>
        <taxon>Burkholderiales</taxon>
        <taxon>Burkholderiaceae</taxon>
        <taxon>Polynucleobacter</taxon>
    </lineage>
</organism>